<comment type="caution">
    <text evidence="2">The sequence shown here is derived from an EMBL/GenBank/DDBJ whole genome shotgun (WGS) entry which is preliminary data.</text>
</comment>
<feature type="region of interest" description="Disordered" evidence="1">
    <location>
        <begin position="85"/>
        <end position="140"/>
    </location>
</feature>
<evidence type="ECO:0000256" key="1">
    <source>
        <dbReference type="SAM" id="MobiDB-lite"/>
    </source>
</evidence>
<feature type="region of interest" description="Disordered" evidence="1">
    <location>
        <begin position="196"/>
        <end position="229"/>
    </location>
</feature>
<accession>A0ABD0YET4</accession>
<dbReference type="Proteomes" id="UP001558652">
    <property type="component" value="Unassembled WGS sequence"/>
</dbReference>
<keyword evidence="3" id="KW-1185">Reference proteome</keyword>
<protein>
    <submittedName>
        <fullName evidence="2">Uncharacterized protein</fullName>
    </submittedName>
</protein>
<sequence>MMNMFIMQVLNIPEFDEEPGKLTDSLERGERLHQQLEVAMLGDTSSKIIKQMLIGRQHVSMVVRRKLGVTMGNTWTKPVNKLKEEYGGGRKSHQRQTSIEGQRVGLGLRRQQKGMPRKKRLQTTDKENRNGQQSEELRSREQRGLYDIGIREDAINARSGDILKALPVYHGVPDKIKMATGTIRLDEAVDIVREEDEDFQENRRSNKGWTKVTNQKEKRETPRREYRAQ</sequence>
<feature type="compositionally biased region" description="Basic and acidic residues" evidence="1">
    <location>
        <begin position="122"/>
        <end position="140"/>
    </location>
</feature>
<feature type="compositionally biased region" description="Basic residues" evidence="1">
    <location>
        <begin position="110"/>
        <end position="121"/>
    </location>
</feature>
<proteinExistence type="predicted"/>
<name>A0ABD0YET4_9HEMI</name>
<evidence type="ECO:0000313" key="3">
    <source>
        <dbReference type="Proteomes" id="UP001558652"/>
    </source>
</evidence>
<reference evidence="2 3" key="1">
    <citation type="submission" date="2024-07" db="EMBL/GenBank/DDBJ databases">
        <title>Chromosome-level genome assembly of the water stick insect Ranatra chinensis (Heteroptera: Nepidae).</title>
        <authorList>
            <person name="Liu X."/>
        </authorList>
    </citation>
    <scope>NUCLEOTIDE SEQUENCE [LARGE SCALE GENOMIC DNA]</scope>
    <source>
        <strain evidence="2">Cailab_2021Rc</strain>
        <tissue evidence="2">Muscle</tissue>
    </source>
</reference>
<dbReference type="EMBL" id="JBFDAA010000008">
    <property type="protein sequence ID" value="KAL1129826.1"/>
    <property type="molecule type" value="Genomic_DNA"/>
</dbReference>
<dbReference type="AlphaFoldDB" id="A0ABD0YET4"/>
<feature type="compositionally biased region" description="Basic and acidic residues" evidence="1">
    <location>
        <begin position="214"/>
        <end position="229"/>
    </location>
</feature>
<gene>
    <name evidence="2" type="ORF">AAG570_012770</name>
</gene>
<organism evidence="2 3">
    <name type="scientific">Ranatra chinensis</name>
    <dbReference type="NCBI Taxonomy" id="642074"/>
    <lineage>
        <taxon>Eukaryota</taxon>
        <taxon>Metazoa</taxon>
        <taxon>Ecdysozoa</taxon>
        <taxon>Arthropoda</taxon>
        <taxon>Hexapoda</taxon>
        <taxon>Insecta</taxon>
        <taxon>Pterygota</taxon>
        <taxon>Neoptera</taxon>
        <taxon>Paraneoptera</taxon>
        <taxon>Hemiptera</taxon>
        <taxon>Heteroptera</taxon>
        <taxon>Panheteroptera</taxon>
        <taxon>Nepomorpha</taxon>
        <taxon>Nepidae</taxon>
        <taxon>Ranatrinae</taxon>
        <taxon>Ranatra</taxon>
    </lineage>
</organism>
<evidence type="ECO:0000313" key="2">
    <source>
        <dbReference type="EMBL" id="KAL1129826.1"/>
    </source>
</evidence>